<dbReference type="AlphaFoldDB" id="A0AAV8YST5"/>
<proteinExistence type="predicted"/>
<organism evidence="1 2">
    <name type="scientific">Aromia moschata</name>
    <dbReference type="NCBI Taxonomy" id="1265417"/>
    <lineage>
        <taxon>Eukaryota</taxon>
        <taxon>Metazoa</taxon>
        <taxon>Ecdysozoa</taxon>
        <taxon>Arthropoda</taxon>
        <taxon>Hexapoda</taxon>
        <taxon>Insecta</taxon>
        <taxon>Pterygota</taxon>
        <taxon>Neoptera</taxon>
        <taxon>Endopterygota</taxon>
        <taxon>Coleoptera</taxon>
        <taxon>Polyphaga</taxon>
        <taxon>Cucujiformia</taxon>
        <taxon>Chrysomeloidea</taxon>
        <taxon>Cerambycidae</taxon>
        <taxon>Cerambycinae</taxon>
        <taxon>Callichromatini</taxon>
        <taxon>Aromia</taxon>
    </lineage>
</organism>
<evidence type="ECO:0000313" key="2">
    <source>
        <dbReference type="Proteomes" id="UP001162162"/>
    </source>
</evidence>
<protein>
    <submittedName>
        <fullName evidence="1">Uncharacterized protein</fullName>
    </submittedName>
</protein>
<dbReference type="EMBL" id="JAPWTK010000041">
    <property type="protein sequence ID" value="KAJ8955041.1"/>
    <property type="molecule type" value="Genomic_DNA"/>
</dbReference>
<comment type="caution">
    <text evidence="1">The sequence shown here is derived from an EMBL/GenBank/DDBJ whole genome shotgun (WGS) entry which is preliminary data.</text>
</comment>
<sequence length="146" mass="16550">MKDEEFLCKKMDLIEIHQASLCEVSITLKRERDVKQPKPIRAPNDSQRQKQTKTLKNIGKLIREDRRLSIQGLAEITGVNKRMCSPDESFNMRTGCAKMMPKLLAPEQKESKMNICSDILNNIVTDPGLLDTVITFDDNIQKCGSG</sequence>
<accession>A0AAV8YST5</accession>
<keyword evidence="2" id="KW-1185">Reference proteome</keyword>
<name>A0AAV8YST5_9CUCU</name>
<reference evidence="1" key="1">
    <citation type="journal article" date="2023" name="Insect Mol. Biol.">
        <title>Genome sequencing provides insights into the evolution of gene families encoding plant cell wall-degrading enzymes in longhorned beetles.</title>
        <authorList>
            <person name="Shin N.R."/>
            <person name="Okamura Y."/>
            <person name="Kirsch R."/>
            <person name="Pauchet Y."/>
        </authorList>
    </citation>
    <scope>NUCLEOTIDE SEQUENCE</scope>
    <source>
        <strain evidence="1">AMC_N1</strain>
    </source>
</reference>
<gene>
    <name evidence="1" type="ORF">NQ318_000473</name>
</gene>
<dbReference type="Proteomes" id="UP001162162">
    <property type="component" value="Unassembled WGS sequence"/>
</dbReference>
<evidence type="ECO:0000313" key="1">
    <source>
        <dbReference type="EMBL" id="KAJ8955041.1"/>
    </source>
</evidence>